<gene>
    <name evidence="10" type="ORF">SE17_34875</name>
</gene>
<dbReference type="PANTHER" id="PTHR30572">
    <property type="entry name" value="MEMBRANE COMPONENT OF TRANSPORTER-RELATED"/>
    <property type="match status" value="1"/>
</dbReference>
<feature type="transmembrane region" description="Helical" evidence="7">
    <location>
        <begin position="261"/>
        <end position="286"/>
    </location>
</feature>
<evidence type="ECO:0000256" key="2">
    <source>
        <dbReference type="ARBA" id="ARBA00022475"/>
    </source>
</evidence>
<dbReference type="PANTHER" id="PTHR30572:SF4">
    <property type="entry name" value="ABC TRANSPORTER PERMEASE YTRF"/>
    <property type="match status" value="1"/>
</dbReference>
<dbReference type="Proteomes" id="UP000050509">
    <property type="component" value="Unassembled WGS sequence"/>
</dbReference>
<evidence type="ECO:0000313" key="11">
    <source>
        <dbReference type="Proteomes" id="UP000050509"/>
    </source>
</evidence>
<dbReference type="Pfam" id="PF02687">
    <property type="entry name" value="FtsX"/>
    <property type="match status" value="1"/>
</dbReference>
<evidence type="ECO:0000259" key="9">
    <source>
        <dbReference type="Pfam" id="PF12704"/>
    </source>
</evidence>
<proteinExistence type="inferred from homology"/>
<keyword evidence="5 7" id="KW-0472">Membrane</keyword>
<evidence type="ECO:0000256" key="4">
    <source>
        <dbReference type="ARBA" id="ARBA00022989"/>
    </source>
</evidence>
<keyword evidence="3 7" id="KW-0812">Transmembrane</keyword>
<comment type="subcellular location">
    <subcellularLocation>
        <location evidence="1">Cell membrane</location>
        <topology evidence="1">Multi-pass membrane protein</topology>
    </subcellularLocation>
</comment>
<sequence>VSAQQAPQLTAADADALAQPGAVPAATGVAAQIGRSAQVSAGGRQYTYSVSGATPNIFVILPQKLGGGRFYTADEERDSVRVTVLGGEVAKKLFGESADAVGQRITINGVGFEVVGVLNTKRGIGIGGDPGQAIYVPYSTARDRLFRNEVSAKVDVDFLVIKARDRDQIDPAIRQVTEALRARHRLSYQNNDFTVLNPQQIADQVNGIITGFNAFLGLVAGISLLVGGIGIMNIMLVSVAERTREIGLRKAVGARRRDIMFQFLIEAIVLCLVGGAFGIALGFLFAQGGTFVLLNVFQAEGARATVTLGAIMLATVVSSLIGIAFGFFPALAAARLSPIVALRSE</sequence>
<evidence type="ECO:0000256" key="5">
    <source>
        <dbReference type="ARBA" id="ARBA00023136"/>
    </source>
</evidence>
<comment type="caution">
    <text evidence="10">The sequence shown here is derived from an EMBL/GenBank/DDBJ whole genome shotgun (WGS) entry which is preliminary data.</text>
</comment>
<evidence type="ECO:0000313" key="10">
    <source>
        <dbReference type="EMBL" id="KPV49035.1"/>
    </source>
</evidence>
<evidence type="ECO:0000256" key="7">
    <source>
        <dbReference type="SAM" id="Phobius"/>
    </source>
</evidence>
<keyword evidence="11" id="KW-1185">Reference proteome</keyword>
<feature type="domain" description="ABC3 transporter permease C-terminal" evidence="8">
    <location>
        <begin position="218"/>
        <end position="338"/>
    </location>
</feature>
<feature type="non-terminal residue" evidence="10">
    <location>
        <position position="1"/>
    </location>
</feature>
<evidence type="ECO:0008006" key="12">
    <source>
        <dbReference type="Google" id="ProtNLM"/>
    </source>
</evidence>
<dbReference type="GO" id="GO:0005886">
    <property type="term" value="C:plasma membrane"/>
    <property type="evidence" value="ECO:0007669"/>
    <property type="project" value="UniProtKB-SubCell"/>
</dbReference>
<dbReference type="GO" id="GO:0022857">
    <property type="term" value="F:transmembrane transporter activity"/>
    <property type="evidence" value="ECO:0007669"/>
    <property type="project" value="TreeGrafter"/>
</dbReference>
<keyword evidence="2" id="KW-1003">Cell membrane</keyword>
<feature type="transmembrane region" description="Helical" evidence="7">
    <location>
        <begin position="214"/>
        <end position="240"/>
    </location>
</feature>
<dbReference type="InterPro" id="IPR003838">
    <property type="entry name" value="ABC3_permease_C"/>
</dbReference>
<keyword evidence="4 7" id="KW-1133">Transmembrane helix</keyword>
<dbReference type="Pfam" id="PF12704">
    <property type="entry name" value="MacB_PCD"/>
    <property type="match status" value="1"/>
</dbReference>
<evidence type="ECO:0000256" key="6">
    <source>
        <dbReference type="ARBA" id="ARBA00038076"/>
    </source>
</evidence>
<evidence type="ECO:0000256" key="3">
    <source>
        <dbReference type="ARBA" id="ARBA00022692"/>
    </source>
</evidence>
<evidence type="ECO:0000259" key="8">
    <source>
        <dbReference type="Pfam" id="PF02687"/>
    </source>
</evidence>
<comment type="similarity">
    <text evidence="6">Belongs to the ABC-4 integral membrane protein family.</text>
</comment>
<accession>A0A0P9DGC0</accession>
<protein>
    <recommendedName>
        <fullName evidence="12">ABC transporter permease</fullName>
    </recommendedName>
</protein>
<reference evidence="10 11" key="1">
    <citation type="submission" date="2015-09" db="EMBL/GenBank/DDBJ databases">
        <title>Draft genome sequence of Kouleothrix aurantiaca JCM 19913.</title>
        <authorList>
            <person name="Hemp J."/>
        </authorList>
    </citation>
    <scope>NUCLEOTIDE SEQUENCE [LARGE SCALE GENOMIC DNA]</scope>
    <source>
        <strain evidence="10 11">COM-B</strain>
    </source>
</reference>
<dbReference type="AlphaFoldDB" id="A0A0P9DGC0"/>
<organism evidence="10 11">
    <name type="scientific">Kouleothrix aurantiaca</name>
    <dbReference type="NCBI Taxonomy" id="186479"/>
    <lineage>
        <taxon>Bacteria</taxon>
        <taxon>Bacillati</taxon>
        <taxon>Chloroflexota</taxon>
        <taxon>Chloroflexia</taxon>
        <taxon>Chloroflexales</taxon>
        <taxon>Roseiflexineae</taxon>
        <taxon>Roseiflexaceae</taxon>
        <taxon>Kouleothrix</taxon>
    </lineage>
</organism>
<evidence type="ECO:0000256" key="1">
    <source>
        <dbReference type="ARBA" id="ARBA00004651"/>
    </source>
</evidence>
<feature type="transmembrane region" description="Helical" evidence="7">
    <location>
        <begin position="306"/>
        <end position="334"/>
    </location>
</feature>
<feature type="domain" description="MacB-like periplasmic core" evidence="9">
    <location>
        <begin position="5"/>
        <end position="178"/>
    </location>
</feature>
<dbReference type="InterPro" id="IPR050250">
    <property type="entry name" value="Macrolide_Exporter_MacB"/>
</dbReference>
<name>A0A0P9DGC0_9CHLR</name>
<dbReference type="EMBL" id="LJCR01002240">
    <property type="protein sequence ID" value="KPV49035.1"/>
    <property type="molecule type" value="Genomic_DNA"/>
</dbReference>
<dbReference type="InterPro" id="IPR025857">
    <property type="entry name" value="MacB_PCD"/>
</dbReference>